<dbReference type="Proteomes" id="UP000229554">
    <property type="component" value="Unassembled WGS sequence"/>
</dbReference>
<reference evidence="2" key="1">
    <citation type="submission" date="2017-09" db="EMBL/GenBank/DDBJ databases">
        <title>Depth-based differentiation of microbial function through sediment-hosted aquifers and enrichment of novel symbionts in the deep terrestrial subsurface.</title>
        <authorList>
            <person name="Probst A.J."/>
            <person name="Ladd B."/>
            <person name="Jarett J.K."/>
            <person name="Geller-Mcgrath D.E."/>
            <person name="Sieber C.M.K."/>
            <person name="Emerson J.B."/>
            <person name="Anantharaman K."/>
            <person name="Thomas B.C."/>
            <person name="Malmstrom R."/>
            <person name="Stieglmeier M."/>
            <person name="Klingl A."/>
            <person name="Woyke T."/>
            <person name="Ryan C.M."/>
            <person name="Banfield J.F."/>
        </authorList>
    </citation>
    <scope>NUCLEOTIDE SEQUENCE [LARGE SCALE GENOMIC DNA]</scope>
</reference>
<accession>A0A2M8KTB7</accession>
<name>A0A2M8KTB7_9BACT</name>
<evidence type="ECO:0000313" key="2">
    <source>
        <dbReference type="Proteomes" id="UP000229554"/>
    </source>
</evidence>
<organism evidence="1 2">
    <name type="scientific">Candidatus Roizmanbacteria bacterium CG10_big_fil_rev_8_21_14_0_10_39_6</name>
    <dbReference type="NCBI Taxonomy" id="1974853"/>
    <lineage>
        <taxon>Bacteria</taxon>
        <taxon>Candidatus Roizmaniibacteriota</taxon>
    </lineage>
</organism>
<evidence type="ECO:0000313" key="1">
    <source>
        <dbReference type="EMBL" id="PJE63120.1"/>
    </source>
</evidence>
<protein>
    <submittedName>
        <fullName evidence="1">Uncharacterized protein</fullName>
    </submittedName>
</protein>
<dbReference type="AlphaFoldDB" id="A0A2M8KTB7"/>
<comment type="caution">
    <text evidence="1">The sequence shown here is derived from an EMBL/GenBank/DDBJ whole genome shotgun (WGS) entry which is preliminary data.</text>
</comment>
<sequence length="239" mass="27197">MKIYLLIISTVVALTATISAYFLFNDPSFHVEATSENSVDVVDINVSDYKFVSEGGQNKVLFTKKNIEKQVFYDEKPLTSIALSPSQSKVGFFYRPNVKITEEASLIIFDMQERTLQEVYRTTFASWDVTGKIHWLSDDYIFFLRHCGTACQGITLLSLESGKTIHAVLSYPSFSSQSKKTHFKDWFGKKFIMIGLVEDIKSTTENNLNYLVFAMKDYEGNSLGQKRFLFTGSALEEVE</sequence>
<dbReference type="EMBL" id="PFED01000049">
    <property type="protein sequence ID" value="PJE63120.1"/>
    <property type="molecule type" value="Genomic_DNA"/>
</dbReference>
<proteinExistence type="predicted"/>
<gene>
    <name evidence="1" type="ORF">COU88_01245</name>
</gene>